<dbReference type="EMBL" id="JAZDUA010000143">
    <property type="protein sequence ID" value="KAK7866575.1"/>
    <property type="molecule type" value="Genomic_DNA"/>
</dbReference>
<keyword evidence="2" id="KW-1185">Reference proteome</keyword>
<gene>
    <name evidence="1" type="ORF">R5R35_010420</name>
</gene>
<name>A0AAN9VKG6_9ORTH</name>
<protein>
    <submittedName>
        <fullName evidence="1">Uncharacterized protein</fullName>
    </submittedName>
</protein>
<proteinExistence type="predicted"/>
<evidence type="ECO:0000313" key="2">
    <source>
        <dbReference type="Proteomes" id="UP001378592"/>
    </source>
</evidence>
<dbReference type="AlphaFoldDB" id="A0AAN9VKG6"/>
<comment type="caution">
    <text evidence="1">The sequence shown here is derived from an EMBL/GenBank/DDBJ whole genome shotgun (WGS) entry which is preliminary data.</text>
</comment>
<sequence length="114" mass="13061">MTEFLTAWKCKLKLQMYVSVSTKTYPVFLCAILFTQNRKPKKPSEKLSISPKTTLFSPSQEQNARSILIMCTQNIWQYPELGTQSCNNIGEIIPHCLTILLQEINCYVLNLTCP</sequence>
<evidence type="ECO:0000313" key="1">
    <source>
        <dbReference type="EMBL" id="KAK7866575.1"/>
    </source>
</evidence>
<organism evidence="1 2">
    <name type="scientific">Gryllus longicercus</name>
    <dbReference type="NCBI Taxonomy" id="2509291"/>
    <lineage>
        <taxon>Eukaryota</taxon>
        <taxon>Metazoa</taxon>
        <taxon>Ecdysozoa</taxon>
        <taxon>Arthropoda</taxon>
        <taxon>Hexapoda</taxon>
        <taxon>Insecta</taxon>
        <taxon>Pterygota</taxon>
        <taxon>Neoptera</taxon>
        <taxon>Polyneoptera</taxon>
        <taxon>Orthoptera</taxon>
        <taxon>Ensifera</taxon>
        <taxon>Gryllidea</taxon>
        <taxon>Grylloidea</taxon>
        <taxon>Gryllidae</taxon>
        <taxon>Gryllinae</taxon>
        <taxon>Gryllus</taxon>
    </lineage>
</organism>
<dbReference type="Proteomes" id="UP001378592">
    <property type="component" value="Unassembled WGS sequence"/>
</dbReference>
<accession>A0AAN9VKG6</accession>
<reference evidence="1 2" key="1">
    <citation type="submission" date="2024-03" db="EMBL/GenBank/DDBJ databases">
        <title>The genome assembly and annotation of the cricket Gryllus longicercus Weissman &amp; Gray.</title>
        <authorList>
            <person name="Szrajer S."/>
            <person name="Gray D."/>
            <person name="Ylla G."/>
        </authorList>
    </citation>
    <scope>NUCLEOTIDE SEQUENCE [LARGE SCALE GENOMIC DNA]</scope>
    <source>
        <strain evidence="1">DAG 2021-001</strain>
        <tissue evidence="1">Whole body minus gut</tissue>
    </source>
</reference>